<dbReference type="InterPro" id="IPR036249">
    <property type="entry name" value="Thioredoxin-like_sf"/>
</dbReference>
<dbReference type="SUPFAM" id="SSF52833">
    <property type="entry name" value="Thioredoxin-like"/>
    <property type="match status" value="1"/>
</dbReference>
<dbReference type="CDD" id="cd03038">
    <property type="entry name" value="GST_N_etherase_LigE"/>
    <property type="match status" value="1"/>
</dbReference>
<reference evidence="2 3" key="1">
    <citation type="journal article" date="2013" name="Int. J. Syst. Evol. Microbiol.">
        <title>Hoeflea suaedae sp. nov., an endophytic bacterium isolated from the root of the halophyte Suaeda maritima.</title>
        <authorList>
            <person name="Chung E.J."/>
            <person name="Park J.A."/>
            <person name="Pramanik P."/>
            <person name="Bibi F."/>
            <person name="Jeon C.O."/>
            <person name="Chung Y.R."/>
        </authorList>
    </citation>
    <scope>NUCLEOTIDE SEQUENCE [LARGE SCALE GENOMIC DNA]</scope>
    <source>
        <strain evidence="2 3">YC6898</strain>
    </source>
</reference>
<dbReference type="PANTHER" id="PTHR42673">
    <property type="entry name" value="MALEYLACETOACETATE ISOMERASE"/>
    <property type="match status" value="1"/>
</dbReference>
<dbReference type="GO" id="GO:0006559">
    <property type="term" value="P:L-phenylalanine catabolic process"/>
    <property type="evidence" value="ECO:0007669"/>
    <property type="project" value="TreeGrafter"/>
</dbReference>
<dbReference type="OrthoDB" id="508035at2"/>
<name>A0A4R5PP95_9HYPH</name>
<dbReference type="GO" id="GO:0004364">
    <property type="term" value="F:glutathione transferase activity"/>
    <property type="evidence" value="ECO:0007669"/>
    <property type="project" value="TreeGrafter"/>
</dbReference>
<organism evidence="2 3">
    <name type="scientific">Pseudohoeflea suaedae</name>
    <dbReference type="NCBI Taxonomy" id="877384"/>
    <lineage>
        <taxon>Bacteria</taxon>
        <taxon>Pseudomonadati</taxon>
        <taxon>Pseudomonadota</taxon>
        <taxon>Alphaproteobacteria</taxon>
        <taxon>Hyphomicrobiales</taxon>
        <taxon>Rhizobiaceae</taxon>
        <taxon>Pseudohoeflea</taxon>
    </lineage>
</organism>
<dbReference type="Pfam" id="PF22041">
    <property type="entry name" value="GST_C_7"/>
    <property type="match status" value="1"/>
</dbReference>
<dbReference type="PANTHER" id="PTHR42673:SF4">
    <property type="entry name" value="MALEYLACETOACETATE ISOMERASE"/>
    <property type="match status" value="1"/>
</dbReference>
<evidence type="ECO:0000259" key="1">
    <source>
        <dbReference type="PROSITE" id="PS50404"/>
    </source>
</evidence>
<dbReference type="Pfam" id="PF13417">
    <property type="entry name" value="GST_N_3"/>
    <property type="match status" value="1"/>
</dbReference>
<dbReference type="PROSITE" id="PS50404">
    <property type="entry name" value="GST_NTER"/>
    <property type="match status" value="1"/>
</dbReference>
<dbReference type="EMBL" id="SMSI01000001">
    <property type="protein sequence ID" value="TDH38904.1"/>
    <property type="molecule type" value="Genomic_DNA"/>
</dbReference>
<evidence type="ECO:0000313" key="2">
    <source>
        <dbReference type="EMBL" id="TDH38904.1"/>
    </source>
</evidence>
<protein>
    <submittedName>
        <fullName evidence="2">Glutathione S-transferase family protein</fullName>
    </submittedName>
</protein>
<dbReference type="GO" id="GO:0016034">
    <property type="term" value="F:maleylacetoacetate isomerase activity"/>
    <property type="evidence" value="ECO:0007669"/>
    <property type="project" value="TreeGrafter"/>
</dbReference>
<dbReference type="Proteomes" id="UP000295131">
    <property type="component" value="Unassembled WGS sequence"/>
</dbReference>
<dbReference type="CDD" id="cd03202">
    <property type="entry name" value="GST_C_etherase_LigE"/>
    <property type="match status" value="1"/>
</dbReference>
<dbReference type="RefSeq" id="WP_133283738.1">
    <property type="nucleotide sequence ID" value="NZ_SMSI01000001.1"/>
</dbReference>
<dbReference type="GO" id="GO:0006749">
    <property type="term" value="P:glutathione metabolic process"/>
    <property type="evidence" value="ECO:0007669"/>
    <property type="project" value="TreeGrafter"/>
</dbReference>
<dbReference type="InterPro" id="IPR036282">
    <property type="entry name" value="Glutathione-S-Trfase_C_sf"/>
</dbReference>
<dbReference type="InterPro" id="IPR054416">
    <property type="entry name" value="GST_UstS-like_C"/>
</dbReference>
<dbReference type="Gene3D" id="3.40.30.10">
    <property type="entry name" value="Glutaredoxin"/>
    <property type="match status" value="1"/>
</dbReference>
<sequence length="230" mass="24998">MTRKLYTLCGADTDRHFSPHAWKAEMALRHKGLAFDAVPTSFTKIPQIENGASRTVPLLVDGDRTVGDSFAIAEYLEEAYPDAPSLFGGPGGKAAARFIERWSLANVQAPMMPVIILDIYDKLAAEDQAYFRESREARLGKTLEDVAAGGDAALAAYPARLEPLRQTLSFQPFLGGETPLFSDYIVFGGLQWARVASGVTLLAQDDPVSAWFERCLDLFDGAGRKVPAAA</sequence>
<proteinExistence type="predicted"/>
<dbReference type="Gene3D" id="1.20.1050.10">
    <property type="match status" value="1"/>
</dbReference>
<accession>A0A4R5PP95</accession>
<feature type="domain" description="GST N-terminal" evidence="1">
    <location>
        <begin position="8"/>
        <end position="84"/>
    </location>
</feature>
<keyword evidence="3" id="KW-1185">Reference proteome</keyword>
<comment type="caution">
    <text evidence="2">The sequence shown here is derived from an EMBL/GenBank/DDBJ whole genome shotgun (WGS) entry which is preliminary data.</text>
</comment>
<dbReference type="SUPFAM" id="SSF47616">
    <property type="entry name" value="GST C-terminal domain-like"/>
    <property type="match status" value="1"/>
</dbReference>
<dbReference type="InterPro" id="IPR004045">
    <property type="entry name" value="Glutathione_S-Trfase_N"/>
</dbReference>
<dbReference type="AlphaFoldDB" id="A0A4R5PP95"/>
<gene>
    <name evidence="2" type="ORF">E2A64_07365</name>
</gene>
<evidence type="ECO:0000313" key="3">
    <source>
        <dbReference type="Proteomes" id="UP000295131"/>
    </source>
</evidence>
<keyword evidence="2" id="KW-0808">Transferase</keyword>